<reference evidence="2" key="1">
    <citation type="submission" date="2016-11" db="UniProtKB">
        <authorList>
            <consortium name="WormBaseParasite"/>
        </authorList>
    </citation>
    <scope>IDENTIFICATION</scope>
    <source>
        <strain evidence="2">KR3021</strain>
    </source>
</reference>
<sequence length="138" mass="15320">MAHLSLNTGYFSTNRGVIKILQIIIGFIICSLMCATAWGGRSCFGETRIGFASGLNFVVLIINIVFFVLNFLSLSNWSLEKTYSAICTVLFLIAGALMIWFIIERNNASGFIISTVLVFVQFVLFIYDTKILNGESPN</sequence>
<name>A0AC35UIH0_9BILA</name>
<organism evidence="1 2">
    <name type="scientific">Rhabditophanes sp. KR3021</name>
    <dbReference type="NCBI Taxonomy" id="114890"/>
    <lineage>
        <taxon>Eukaryota</taxon>
        <taxon>Metazoa</taxon>
        <taxon>Ecdysozoa</taxon>
        <taxon>Nematoda</taxon>
        <taxon>Chromadorea</taxon>
        <taxon>Rhabditida</taxon>
        <taxon>Tylenchina</taxon>
        <taxon>Panagrolaimomorpha</taxon>
        <taxon>Strongyloidoidea</taxon>
        <taxon>Alloionematidae</taxon>
        <taxon>Rhabditophanes</taxon>
    </lineage>
</organism>
<accession>A0AC35UIH0</accession>
<proteinExistence type="predicted"/>
<protein>
    <submittedName>
        <fullName evidence="2">MARVEL domain-containing protein</fullName>
    </submittedName>
</protein>
<dbReference type="Proteomes" id="UP000095286">
    <property type="component" value="Unplaced"/>
</dbReference>
<evidence type="ECO:0000313" key="2">
    <source>
        <dbReference type="WBParaSite" id="RSKR_0001174100.1"/>
    </source>
</evidence>
<dbReference type="WBParaSite" id="RSKR_0001174100.1">
    <property type="protein sequence ID" value="RSKR_0001174100.1"/>
    <property type="gene ID" value="RSKR_0001174100"/>
</dbReference>
<evidence type="ECO:0000313" key="1">
    <source>
        <dbReference type="Proteomes" id="UP000095286"/>
    </source>
</evidence>